<organism evidence="4">
    <name type="scientific">Nepeta rtanjensis</name>
    <dbReference type="NCBI Taxonomy" id="2721193"/>
    <lineage>
        <taxon>Eukaryota</taxon>
        <taxon>Viridiplantae</taxon>
        <taxon>Streptophyta</taxon>
        <taxon>Embryophyta</taxon>
        <taxon>Tracheophyta</taxon>
        <taxon>Spermatophyta</taxon>
        <taxon>Magnoliopsida</taxon>
        <taxon>eudicotyledons</taxon>
        <taxon>Gunneridae</taxon>
        <taxon>Pentapetalae</taxon>
        <taxon>asterids</taxon>
        <taxon>lamiids</taxon>
        <taxon>Lamiales</taxon>
        <taxon>Lamiaceae</taxon>
        <taxon>Nepetoideae</taxon>
        <taxon>Mentheae</taxon>
        <taxon>Nepetinae</taxon>
        <taxon>Nepeta</taxon>
    </lineage>
</organism>
<evidence type="ECO:0000313" key="4">
    <source>
        <dbReference type="EMBL" id="QIQ55980.1"/>
    </source>
</evidence>
<evidence type="ECO:0000256" key="3">
    <source>
        <dbReference type="ARBA" id="ARBA00023235"/>
    </source>
</evidence>
<dbReference type="FunFam" id="3.40.50.720:FF:000084">
    <property type="entry name" value="Short-chain dehydrogenase reductase"/>
    <property type="match status" value="1"/>
</dbReference>
<dbReference type="SUPFAM" id="SSF51735">
    <property type="entry name" value="NAD(P)-binding Rossmann-fold domains"/>
    <property type="match status" value="1"/>
</dbReference>
<dbReference type="InterPro" id="IPR002347">
    <property type="entry name" value="SDR_fam"/>
</dbReference>
<evidence type="ECO:0000256" key="2">
    <source>
        <dbReference type="ARBA" id="ARBA00023027"/>
    </source>
</evidence>
<dbReference type="GO" id="GO:0044283">
    <property type="term" value="P:small molecule biosynthetic process"/>
    <property type="evidence" value="ECO:0007669"/>
    <property type="project" value="UniProtKB-ARBA"/>
</dbReference>
<keyword evidence="3" id="KW-0413">Isomerase</keyword>
<sequence length="272" mass="28473">MANNSVMMKKKLEGKVAIVTGGASGIGEATARMFVRYGARAVVIADIQWELGRSVAESIGRERCSFVQCDVTDEEQVKSMIEWTATTYGGLDVMFSNAGVLNSAAQTVMDLDLPLFDKVMSVNTRGAAVCVKQAARKMVELRRGGSIICNAGSSAVRGAHNVTDYVMSKHAVMGLVRSASMQLGAHGIRVNSVSPMAVVTPLTRNVGISSPADVQNVLMPFISLKGVPPTAEQVAEGAAFLASDEAAFVTGIDLPVDGGVLCMPFLLGSASA</sequence>
<dbReference type="AlphaFoldDB" id="A0A6G9KUZ7"/>
<dbReference type="GO" id="GO:0016853">
    <property type="term" value="F:isomerase activity"/>
    <property type="evidence" value="ECO:0007669"/>
    <property type="project" value="UniProtKB-KW"/>
</dbReference>
<dbReference type="InterPro" id="IPR036291">
    <property type="entry name" value="NAD(P)-bd_dom_sf"/>
</dbReference>
<dbReference type="GO" id="GO:0016099">
    <property type="term" value="P:monoterpenoid biosynthetic process"/>
    <property type="evidence" value="ECO:0007669"/>
    <property type="project" value="UniProtKB-ARBA"/>
</dbReference>
<protein>
    <submittedName>
        <fullName evidence="4">Nepetalactol-related short-chain dehydrogenase 3</fullName>
    </submittedName>
</protein>
<keyword evidence="2" id="KW-0520">NAD</keyword>
<dbReference type="PANTHER" id="PTHR42820:SF21">
    <property type="entry name" value="SHORT-CHAIN DEHYDROGENASE REDUCTASE 3B-LIKE"/>
    <property type="match status" value="1"/>
</dbReference>
<proteinExistence type="evidence at transcript level"/>
<dbReference type="PRINTS" id="PR00081">
    <property type="entry name" value="GDHRDH"/>
</dbReference>
<accession>A0A6G9KUZ7</accession>
<dbReference type="Pfam" id="PF13561">
    <property type="entry name" value="adh_short_C2"/>
    <property type="match status" value="1"/>
</dbReference>
<dbReference type="Gene3D" id="3.40.50.720">
    <property type="entry name" value="NAD(P)-binding Rossmann-like Domain"/>
    <property type="match status" value="1"/>
</dbReference>
<reference evidence="4" key="1">
    <citation type="journal article" date="2020" name="Phytochemistry">
        <title>Alterations in nepetalactone metabolism during polyethylene glycol (PEG)-induced dehydration stress in two Nepeta species.</title>
        <authorList>
            <person name="Anicic N."/>
            <person name="Matekalo D."/>
            <person name="Skoric M."/>
            <person name="Zivkovic J.N."/>
            <person name="Petrovic L."/>
            <person name="Dragicevic M."/>
            <person name="Dmitrovic S."/>
            <person name="Misic D."/>
        </authorList>
    </citation>
    <scope>NUCLEOTIDE SEQUENCE</scope>
</reference>
<dbReference type="PANTHER" id="PTHR42820">
    <property type="entry name" value="SHORT-CHAIN DEHYDROGENASE REDUCTASE"/>
    <property type="match status" value="1"/>
</dbReference>
<comment type="similarity">
    <text evidence="1">Belongs to the short-chain dehydrogenases/reductases (SDR) family.</text>
</comment>
<dbReference type="EMBL" id="MN936119">
    <property type="protein sequence ID" value="QIQ55980.1"/>
    <property type="molecule type" value="mRNA"/>
</dbReference>
<dbReference type="GO" id="GO:0016616">
    <property type="term" value="F:oxidoreductase activity, acting on the CH-OH group of donors, NAD or NADP as acceptor"/>
    <property type="evidence" value="ECO:0007669"/>
    <property type="project" value="UniProtKB-ARBA"/>
</dbReference>
<name>A0A6G9KUZ7_9LAMI</name>
<evidence type="ECO:0000256" key="1">
    <source>
        <dbReference type="ARBA" id="ARBA00006484"/>
    </source>
</evidence>